<evidence type="ECO:0000256" key="3">
    <source>
        <dbReference type="ARBA" id="ARBA00023004"/>
    </source>
</evidence>
<accession>A0A1I5L0T2</accession>
<organism evidence="6 7">
    <name type="scientific">Tranquillimonas alkanivorans</name>
    <dbReference type="NCBI Taxonomy" id="441119"/>
    <lineage>
        <taxon>Bacteria</taxon>
        <taxon>Pseudomonadati</taxon>
        <taxon>Pseudomonadota</taxon>
        <taxon>Alphaproteobacteria</taxon>
        <taxon>Rhodobacterales</taxon>
        <taxon>Roseobacteraceae</taxon>
        <taxon>Tranquillimonas</taxon>
    </lineage>
</organism>
<dbReference type="GO" id="GO:0046872">
    <property type="term" value="F:metal ion binding"/>
    <property type="evidence" value="ECO:0007669"/>
    <property type="project" value="UniProtKB-KW"/>
</dbReference>
<evidence type="ECO:0000256" key="1">
    <source>
        <dbReference type="ARBA" id="ARBA00022723"/>
    </source>
</evidence>
<proteinExistence type="inferred from homology"/>
<keyword evidence="2" id="KW-0378">Hydrolase</keyword>
<dbReference type="RefSeq" id="WP_093416947.1">
    <property type="nucleotide sequence ID" value="NZ_FOXA01000001.1"/>
</dbReference>
<dbReference type="EMBL" id="FOXA01000001">
    <property type="protein sequence ID" value="SFO90778.1"/>
    <property type="molecule type" value="Genomic_DNA"/>
</dbReference>
<dbReference type="InterPro" id="IPR004843">
    <property type="entry name" value="Calcineurin-like_PHP"/>
</dbReference>
<evidence type="ECO:0000313" key="6">
    <source>
        <dbReference type="EMBL" id="SFO90778.1"/>
    </source>
</evidence>
<dbReference type="AlphaFoldDB" id="A0A1I5L0T2"/>
<name>A0A1I5L0T2_9RHOB</name>
<comment type="similarity">
    <text evidence="4">Belongs to the cyclic nucleotide phosphodiesterase class-III family.</text>
</comment>
<dbReference type="Proteomes" id="UP000199356">
    <property type="component" value="Unassembled WGS sequence"/>
</dbReference>
<dbReference type="InterPro" id="IPR050884">
    <property type="entry name" value="CNP_phosphodiesterase-III"/>
</dbReference>
<sequence>MSRLLHLSDLHFGRTRMDLVAPLLKRIEELAPDLVVVSGDLTQRARRHQFREAKSFIDRIRVPVLTVPGNHDVPLDEFWVRLLRPFSRYRKIVNRDLEPGWSDDEMEVVGVNTVNPLAWQSGRIHSHTVRRVCDAFDARPHKVRVVALHHPLEHAPGVDKKLMRGATKAAGAMAECGADVVLCGHLHSWRAGPMKAEAGEAETLLVQAGTGLSTRLRGEENDFNLLTLDPDHVRIDRYVAGATPTFKLASSHAFVRQGRGWREEAAGD</sequence>
<dbReference type="SUPFAM" id="SSF56300">
    <property type="entry name" value="Metallo-dependent phosphatases"/>
    <property type="match status" value="1"/>
</dbReference>
<dbReference type="OrthoDB" id="651281at2"/>
<evidence type="ECO:0000256" key="4">
    <source>
        <dbReference type="ARBA" id="ARBA00025742"/>
    </source>
</evidence>
<keyword evidence="3" id="KW-0408">Iron</keyword>
<dbReference type="PANTHER" id="PTHR42988">
    <property type="entry name" value="PHOSPHOHYDROLASE"/>
    <property type="match status" value="1"/>
</dbReference>
<keyword evidence="7" id="KW-1185">Reference proteome</keyword>
<feature type="domain" description="Calcineurin-like phosphoesterase" evidence="5">
    <location>
        <begin position="3"/>
        <end position="188"/>
    </location>
</feature>
<dbReference type="Gene3D" id="3.60.21.10">
    <property type="match status" value="1"/>
</dbReference>
<dbReference type="PANTHER" id="PTHR42988:SF2">
    <property type="entry name" value="CYCLIC NUCLEOTIDE PHOSPHODIESTERASE CBUA0032-RELATED"/>
    <property type="match status" value="1"/>
</dbReference>
<protein>
    <submittedName>
        <fullName evidence="6">3',5'-cyclic AMP phosphodiesterase CpdA</fullName>
    </submittedName>
</protein>
<dbReference type="STRING" id="441119.SAMN04488047_101400"/>
<dbReference type="Pfam" id="PF00149">
    <property type="entry name" value="Metallophos"/>
    <property type="match status" value="1"/>
</dbReference>
<dbReference type="GO" id="GO:0016787">
    <property type="term" value="F:hydrolase activity"/>
    <property type="evidence" value="ECO:0007669"/>
    <property type="project" value="UniProtKB-KW"/>
</dbReference>
<evidence type="ECO:0000256" key="2">
    <source>
        <dbReference type="ARBA" id="ARBA00022801"/>
    </source>
</evidence>
<evidence type="ECO:0000259" key="5">
    <source>
        <dbReference type="Pfam" id="PF00149"/>
    </source>
</evidence>
<keyword evidence="1" id="KW-0479">Metal-binding</keyword>
<dbReference type="InterPro" id="IPR029052">
    <property type="entry name" value="Metallo-depent_PP-like"/>
</dbReference>
<dbReference type="CDD" id="cd07400">
    <property type="entry name" value="MPP_1"/>
    <property type="match status" value="1"/>
</dbReference>
<reference evidence="6 7" key="1">
    <citation type="submission" date="2016-10" db="EMBL/GenBank/DDBJ databases">
        <authorList>
            <person name="de Groot N.N."/>
        </authorList>
    </citation>
    <scope>NUCLEOTIDE SEQUENCE [LARGE SCALE GENOMIC DNA]</scope>
    <source>
        <strain evidence="6 7">DSM 19547</strain>
    </source>
</reference>
<gene>
    <name evidence="6" type="ORF">SAMN04488047_101400</name>
</gene>
<evidence type="ECO:0000313" key="7">
    <source>
        <dbReference type="Proteomes" id="UP000199356"/>
    </source>
</evidence>